<dbReference type="Pfam" id="PF01979">
    <property type="entry name" value="Amidohydro_1"/>
    <property type="match status" value="1"/>
</dbReference>
<dbReference type="OrthoDB" id="3189065at2"/>
<dbReference type="Proteomes" id="UP000239203">
    <property type="component" value="Unassembled WGS sequence"/>
</dbReference>
<dbReference type="Gene3D" id="3.20.20.140">
    <property type="entry name" value="Metal-dependent hydrolases"/>
    <property type="match status" value="1"/>
</dbReference>
<evidence type="ECO:0000313" key="3">
    <source>
        <dbReference type="EMBL" id="PPK65201.1"/>
    </source>
</evidence>
<dbReference type="PANTHER" id="PTHR43794:SF11">
    <property type="entry name" value="AMIDOHYDROLASE-RELATED DOMAIN-CONTAINING PROTEIN"/>
    <property type="match status" value="1"/>
</dbReference>
<dbReference type="InterPro" id="IPR050287">
    <property type="entry name" value="MTA/SAH_deaminase"/>
</dbReference>
<comment type="caution">
    <text evidence="3">The sequence shown here is derived from an EMBL/GenBank/DDBJ whole genome shotgun (WGS) entry which is preliminary data.</text>
</comment>
<gene>
    <name evidence="3" type="ORF">CLV40_11548</name>
</gene>
<dbReference type="InterPro" id="IPR011059">
    <property type="entry name" value="Metal-dep_hydrolase_composite"/>
</dbReference>
<dbReference type="SUPFAM" id="SSF51338">
    <property type="entry name" value="Composite domain of metallo-dependent hydrolases"/>
    <property type="match status" value="1"/>
</dbReference>
<reference evidence="3 4" key="1">
    <citation type="submission" date="2018-02" db="EMBL/GenBank/DDBJ databases">
        <title>Genomic Encyclopedia of Archaeal and Bacterial Type Strains, Phase II (KMG-II): from individual species to whole genera.</title>
        <authorList>
            <person name="Goeker M."/>
        </authorList>
    </citation>
    <scope>NUCLEOTIDE SEQUENCE [LARGE SCALE GENOMIC DNA]</scope>
    <source>
        <strain evidence="3 4">YU 961-1</strain>
    </source>
</reference>
<protein>
    <submittedName>
        <fullName evidence="3">Cytosine/adenosine deaminase-related metal-dependent hydrolase</fullName>
    </submittedName>
</protein>
<evidence type="ECO:0000313" key="4">
    <source>
        <dbReference type="Proteomes" id="UP000239203"/>
    </source>
</evidence>
<dbReference type="GO" id="GO:0016810">
    <property type="term" value="F:hydrolase activity, acting on carbon-nitrogen (but not peptide) bonds"/>
    <property type="evidence" value="ECO:0007669"/>
    <property type="project" value="InterPro"/>
</dbReference>
<keyword evidence="1 3" id="KW-0378">Hydrolase</keyword>
<dbReference type="EMBL" id="PTIX01000015">
    <property type="protein sequence ID" value="PPK65201.1"/>
    <property type="molecule type" value="Genomic_DNA"/>
</dbReference>
<accession>A0A2S6GJ69</accession>
<name>A0A2S6GJ69_9PSEU</name>
<dbReference type="InterPro" id="IPR006680">
    <property type="entry name" value="Amidohydro-rel"/>
</dbReference>
<dbReference type="Gene3D" id="2.30.40.10">
    <property type="entry name" value="Urease, subunit C, domain 1"/>
    <property type="match status" value="1"/>
</dbReference>
<organism evidence="3 4">
    <name type="scientific">Actinokineospora auranticolor</name>
    <dbReference type="NCBI Taxonomy" id="155976"/>
    <lineage>
        <taxon>Bacteria</taxon>
        <taxon>Bacillati</taxon>
        <taxon>Actinomycetota</taxon>
        <taxon>Actinomycetes</taxon>
        <taxon>Pseudonocardiales</taxon>
        <taxon>Pseudonocardiaceae</taxon>
        <taxon>Actinokineospora</taxon>
    </lineage>
</organism>
<dbReference type="RefSeq" id="WP_104481299.1">
    <property type="nucleotide sequence ID" value="NZ_CP154825.1"/>
</dbReference>
<evidence type="ECO:0000256" key="1">
    <source>
        <dbReference type="ARBA" id="ARBA00022801"/>
    </source>
</evidence>
<keyword evidence="4" id="KW-1185">Reference proteome</keyword>
<sequence>MRLVLRGGFVVAVDPDIGVLPGADVVVEHGLITYVGPDGGDGEVVDVSGQVVLPGFVDSHRHVWQAPLRGLTADLTLAGYLPLVLGTLAGRHSPDDLRTATLLGAAEALDAGITTVVDWSNPATTADHAAAAVDALRTTGIRAVYAYGDADDEATIRALHRDLPASTTSLAIATLGPDFGPVEDTARHLALARDLGVPTTMHLHDGRGLEPVLDALGPDTQLVHANALPDALLARLAARGCPISVTPCVESTMGHGRPILDRAQAHGARAGLGVDVVTTSPAGMFDQLRSALAQRRLTTPSATETHPPAADLLRSATLDSAATIGLANRTGSITPGKRADLITVTGYAGLINVAPDVVPSAVVATATAADVANVLVDGHFRKRDGKLAHDLHHFRTAADDLLRRIFPTA</sequence>
<dbReference type="PANTHER" id="PTHR43794">
    <property type="entry name" value="AMINOHYDROLASE SSNA-RELATED"/>
    <property type="match status" value="1"/>
</dbReference>
<proteinExistence type="predicted"/>
<feature type="domain" description="Amidohydrolase-related" evidence="2">
    <location>
        <begin position="51"/>
        <end position="379"/>
    </location>
</feature>
<dbReference type="AlphaFoldDB" id="A0A2S6GJ69"/>
<dbReference type="InterPro" id="IPR032466">
    <property type="entry name" value="Metal_Hydrolase"/>
</dbReference>
<evidence type="ECO:0000259" key="2">
    <source>
        <dbReference type="Pfam" id="PF01979"/>
    </source>
</evidence>
<dbReference type="SUPFAM" id="SSF51556">
    <property type="entry name" value="Metallo-dependent hydrolases"/>
    <property type="match status" value="1"/>
</dbReference>